<evidence type="ECO:0000256" key="1">
    <source>
        <dbReference type="ARBA" id="ARBA00009477"/>
    </source>
</evidence>
<accession>A0A3E0U5M8</accession>
<proteinExistence type="inferred from homology"/>
<keyword evidence="2" id="KW-0175">Coiled coil</keyword>
<evidence type="ECO:0000256" key="4">
    <source>
        <dbReference type="SAM" id="Phobius"/>
    </source>
</evidence>
<dbReference type="RefSeq" id="WP_116017052.1">
    <property type="nucleotide sequence ID" value="NZ_QUOT01000001.1"/>
</dbReference>
<dbReference type="Gene3D" id="2.40.50.100">
    <property type="match status" value="1"/>
</dbReference>
<dbReference type="Gene3D" id="1.10.287.470">
    <property type="entry name" value="Helix hairpin bin"/>
    <property type="match status" value="1"/>
</dbReference>
<name>A0A3E0U5M8_9GAMM</name>
<comment type="caution">
    <text evidence="5">The sequence shown here is derived from an EMBL/GenBank/DDBJ whole genome shotgun (WGS) entry which is preliminary data.</text>
</comment>
<dbReference type="Gene3D" id="2.40.30.170">
    <property type="match status" value="1"/>
</dbReference>
<evidence type="ECO:0000256" key="2">
    <source>
        <dbReference type="SAM" id="Coils"/>
    </source>
</evidence>
<feature type="transmembrane region" description="Helical" evidence="4">
    <location>
        <begin position="20"/>
        <end position="44"/>
    </location>
</feature>
<dbReference type="AlphaFoldDB" id="A0A3E0U5M8"/>
<feature type="coiled-coil region" evidence="2">
    <location>
        <begin position="126"/>
        <end position="194"/>
    </location>
</feature>
<dbReference type="PANTHER" id="PTHR30469">
    <property type="entry name" value="MULTIDRUG RESISTANCE PROTEIN MDTA"/>
    <property type="match status" value="1"/>
</dbReference>
<evidence type="ECO:0000256" key="3">
    <source>
        <dbReference type="SAM" id="MobiDB-lite"/>
    </source>
</evidence>
<dbReference type="EMBL" id="QUOT01000001">
    <property type="protein sequence ID" value="REL31877.1"/>
    <property type="molecule type" value="Genomic_DNA"/>
</dbReference>
<comment type="similarity">
    <text evidence="1">Belongs to the membrane fusion protein (MFP) (TC 8.A.1) family.</text>
</comment>
<reference evidence="6" key="1">
    <citation type="submission" date="2018-08" db="EMBL/GenBank/DDBJ databases">
        <title>Thalassotalea euphylliae genome.</title>
        <authorList>
            <person name="Summers S."/>
            <person name="Rice S.A."/>
            <person name="Freckelton M.L."/>
            <person name="Nedved B.T."/>
            <person name="Hadfield M.G."/>
        </authorList>
    </citation>
    <scope>NUCLEOTIDE SEQUENCE [LARGE SCALE GENOMIC DNA]</scope>
    <source>
        <strain evidence="6">H3</strain>
    </source>
</reference>
<keyword evidence="4" id="KW-0472">Membrane</keyword>
<dbReference type="Proteomes" id="UP000256899">
    <property type="component" value="Unassembled WGS sequence"/>
</dbReference>
<sequence length="438" mass="48079">MSNSAVNQSTPKRQKRMVPLRYVLTPIAIIFAAIIVLILVGMMAPKPPKKPVETRAPLVDVLALSPTDVQFTIASHGSVMPRTETVLISEVSGMVSKVSDKFVVGGFFRKGEQLLKIDDDTYQVEVLQAQSRLESAEAELVSEQARSDQAKDEWLLTGKTLEQAPILALRIPQLQKAKADLIAAQADLREAQRKLARTSIVAPYDAMLKAKRVDVGQYITIGAALADTFAIDYAEVRLPVKLRDVPFLDLPKINQVHSEGSAVELFSEVDNSRQTWASFLTRYEGVVDTSSRVHYVVAQVVDPYGVLDLNQTNEIRIGTFVNAKITGKSVDGVIAIPRGAVHSANTIYLIDEANKLHIKQVPVLRSDFDYVYSQQALAANNRLVLTNLETPVEGMTLRVNGEWQPEQNTKTEEQVAGDSNVEESAQEEAEGSTEGTGV</sequence>
<feature type="compositionally biased region" description="Acidic residues" evidence="3">
    <location>
        <begin position="420"/>
        <end position="431"/>
    </location>
</feature>
<dbReference type="GO" id="GO:1990281">
    <property type="term" value="C:efflux pump complex"/>
    <property type="evidence" value="ECO:0007669"/>
    <property type="project" value="TreeGrafter"/>
</dbReference>
<keyword evidence="4" id="KW-1133">Transmembrane helix</keyword>
<dbReference type="GO" id="GO:0015562">
    <property type="term" value="F:efflux transmembrane transporter activity"/>
    <property type="evidence" value="ECO:0007669"/>
    <property type="project" value="TreeGrafter"/>
</dbReference>
<dbReference type="InterPro" id="IPR006143">
    <property type="entry name" value="RND_pump_MFP"/>
</dbReference>
<feature type="region of interest" description="Disordered" evidence="3">
    <location>
        <begin position="400"/>
        <end position="438"/>
    </location>
</feature>
<evidence type="ECO:0000313" key="6">
    <source>
        <dbReference type="Proteomes" id="UP000256899"/>
    </source>
</evidence>
<dbReference type="PANTHER" id="PTHR30469:SF12">
    <property type="entry name" value="MULTIDRUG RESISTANCE PROTEIN MDTA"/>
    <property type="match status" value="1"/>
</dbReference>
<organism evidence="5 6">
    <name type="scientific">Thalassotalea euphylliae</name>
    <dbReference type="NCBI Taxonomy" id="1655234"/>
    <lineage>
        <taxon>Bacteria</taxon>
        <taxon>Pseudomonadati</taxon>
        <taxon>Pseudomonadota</taxon>
        <taxon>Gammaproteobacteria</taxon>
        <taxon>Alteromonadales</taxon>
        <taxon>Colwelliaceae</taxon>
        <taxon>Thalassotalea</taxon>
    </lineage>
</organism>
<keyword evidence="6" id="KW-1185">Reference proteome</keyword>
<evidence type="ECO:0000313" key="5">
    <source>
        <dbReference type="EMBL" id="REL31877.1"/>
    </source>
</evidence>
<gene>
    <name evidence="5" type="ORF">DXX94_14765</name>
</gene>
<protein>
    <submittedName>
        <fullName evidence="5">Efflux RND transporter periplasmic adaptor subunit</fullName>
    </submittedName>
</protein>
<dbReference type="SUPFAM" id="SSF111369">
    <property type="entry name" value="HlyD-like secretion proteins"/>
    <property type="match status" value="1"/>
</dbReference>
<keyword evidence="4" id="KW-0812">Transmembrane</keyword>
<dbReference type="NCBIfam" id="TIGR01730">
    <property type="entry name" value="RND_mfp"/>
    <property type="match status" value="1"/>
</dbReference>